<evidence type="ECO:0000256" key="1">
    <source>
        <dbReference type="ARBA" id="ARBA00022801"/>
    </source>
</evidence>
<dbReference type="CDD" id="cd00840">
    <property type="entry name" value="MPP_Mre11_N"/>
    <property type="match status" value="1"/>
</dbReference>
<evidence type="ECO:0000313" key="4">
    <source>
        <dbReference type="Proteomes" id="UP000254764"/>
    </source>
</evidence>
<keyword evidence="4" id="KW-1185">Reference proteome</keyword>
<dbReference type="InterPro" id="IPR014576">
    <property type="entry name" value="Pesterase_YhaO"/>
</dbReference>
<dbReference type="InterPro" id="IPR004843">
    <property type="entry name" value="Calcineurin-like_PHP"/>
</dbReference>
<dbReference type="Pfam" id="PF00149">
    <property type="entry name" value="Metallophos"/>
    <property type="match status" value="1"/>
</dbReference>
<dbReference type="Proteomes" id="UP000254764">
    <property type="component" value="Unassembled WGS sequence"/>
</dbReference>
<dbReference type="InterPro" id="IPR029052">
    <property type="entry name" value="Metallo-depent_PP-like"/>
</dbReference>
<dbReference type="InterPro" id="IPR050535">
    <property type="entry name" value="DNA_Repair-Maintenance_Comp"/>
</dbReference>
<dbReference type="PIRSF" id="PIRSF033091">
    <property type="entry name" value="Pesterase_YhaO"/>
    <property type="match status" value="1"/>
</dbReference>
<gene>
    <name evidence="3" type="ORF">RHIZ70_3610</name>
</gene>
<dbReference type="OrthoDB" id="9773856at2"/>
<proteinExistence type="predicted"/>
<accession>A0A376AJA9</accession>
<name>A0A376AJA9_9HYPH</name>
<dbReference type="PANTHER" id="PTHR30337">
    <property type="entry name" value="COMPONENT OF ATP-DEPENDENT DSDNA EXONUCLEASE"/>
    <property type="match status" value="1"/>
</dbReference>
<dbReference type="STRING" id="1336235.GCA_000518785_02951"/>
<dbReference type="RefSeq" id="WP_115670440.1">
    <property type="nucleotide sequence ID" value="NZ_UEYP01000005.1"/>
</dbReference>
<dbReference type="PANTHER" id="PTHR30337:SF7">
    <property type="entry name" value="PHOSPHOESTERASE"/>
    <property type="match status" value="1"/>
</dbReference>
<dbReference type="Gene3D" id="3.60.21.10">
    <property type="match status" value="1"/>
</dbReference>
<sequence length="423" mass="45889">MAFRFVHTADIHLDSPLRSLSLRNPSLAELIGDSTRQALVAIVDLCIAEEVDALIIAGDLYDGDQTSMKTARFLSSQMQRLAEAGIAVYTIRGNHDALSRITQELILPPSVKVYSDRAEAVEVEKGGLGIAIHGLSFARPQAPESLLPKYRAPLPDRINIGIMHTSLAGAAGHDVYAPCSLADLQASGFDYWALGHIHQRSQFTGRSAVVMPGMPQGRDINEAGPKSVSLVTVHDDRRITIEERLTSLAEFARIAVDLSATMTWFDAVEAIEHAVAEARGSATSDHLVARLSLSGTTPLSWRLRRDRDLLLAEAEQRAEGLGRAWIEKIDIATEAPGEATGQPSADPLIELGALMRDDVSRRHALRDEIRQMVKDLRGELPPESRGLTGGDEAEFEAYVDRLLVEGSNDVIARLKSDGTGAGE</sequence>
<keyword evidence="1" id="KW-0378">Hydrolase</keyword>
<dbReference type="SUPFAM" id="SSF56300">
    <property type="entry name" value="Metallo-dependent phosphatases"/>
    <property type="match status" value="1"/>
</dbReference>
<organism evidence="3 4">
    <name type="scientific">Ciceribacter selenitireducens ATCC BAA-1503</name>
    <dbReference type="NCBI Taxonomy" id="1336235"/>
    <lineage>
        <taxon>Bacteria</taxon>
        <taxon>Pseudomonadati</taxon>
        <taxon>Pseudomonadota</taxon>
        <taxon>Alphaproteobacteria</taxon>
        <taxon>Hyphomicrobiales</taxon>
        <taxon>Rhizobiaceae</taxon>
        <taxon>Ciceribacter</taxon>
    </lineage>
</organism>
<dbReference type="EMBL" id="UEYP01000005">
    <property type="protein sequence ID" value="SSC67902.1"/>
    <property type="molecule type" value="Genomic_DNA"/>
</dbReference>
<reference evidence="4" key="1">
    <citation type="submission" date="2018-07" db="EMBL/GenBank/DDBJ databases">
        <authorList>
            <person name="Peiro R."/>
            <person name="Begona"/>
            <person name="Cbmso G."/>
            <person name="Lopez M."/>
            <person name="Gonzalez S."/>
        </authorList>
    </citation>
    <scope>NUCLEOTIDE SEQUENCE [LARGE SCALE GENOMIC DNA]</scope>
</reference>
<dbReference type="InterPro" id="IPR041796">
    <property type="entry name" value="Mre11_N"/>
</dbReference>
<dbReference type="AlphaFoldDB" id="A0A376AJA9"/>
<feature type="domain" description="Calcineurin-like phosphoesterase" evidence="2">
    <location>
        <begin position="3"/>
        <end position="199"/>
    </location>
</feature>
<evidence type="ECO:0000259" key="2">
    <source>
        <dbReference type="Pfam" id="PF00149"/>
    </source>
</evidence>
<evidence type="ECO:0000313" key="3">
    <source>
        <dbReference type="EMBL" id="SSC67902.1"/>
    </source>
</evidence>
<protein>
    <recommendedName>
        <fullName evidence="2">Calcineurin-like phosphoesterase domain-containing protein</fullName>
    </recommendedName>
</protein>
<dbReference type="GO" id="GO:0016787">
    <property type="term" value="F:hydrolase activity"/>
    <property type="evidence" value="ECO:0007669"/>
    <property type="project" value="UniProtKB-KW"/>
</dbReference>